<name>A0A2M8KT54_9BACT</name>
<dbReference type="AlphaFoldDB" id="A0A2M8KT54"/>
<feature type="non-terminal residue" evidence="11">
    <location>
        <position position="112"/>
    </location>
</feature>
<dbReference type="EMBL" id="PFED01000052">
    <property type="protein sequence ID" value="PJE63108.1"/>
    <property type="molecule type" value="Genomic_DNA"/>
</dbReference>
<dbReference type="GO" id="GO:0005840">
    <property type="term" value="C:ribosome"/>
    <property type="evidence" value="ECO:0007669"/>
    <property type="project" value="UniProtKB-KW"/>
</dbReference>
<dbReference type="SUPFAM" id="SSF54814">
    <property type="entry name" value="Prokaryotic type KH domain (KH-domain type II)"/>
    <property type="match status" value="1"/>
</dbReference>
<dbReference type="GO" id="GO:1990904">
    <property type="term" value="C:ribonucleoprotein complex"/>
    <property type="evidence" value="ECO:0007669"/>
    <property type="project" value="UniProtKB-KW"/>
</dbReference>
<comment type="function">
    <text evidence="6">Binds the lower part of the 30S subunit head. Binds mRNA in the 70S ribosome, positioning it for translation.</text>
</comment>
<dbReference type="FunFam" id="3.30.300.20:FF:000001">
    <property type="entry name" value="30S ribosomal protein S3"/>
    <property type="match status" value="1"/>
</dbReference>
<evidence type="ECO:0000259" key="10">
    <source>
        <dbReference type="PROSITE" id="PS50823"/>
    </source>
</evidence>
<comment type="similarity">
    <text evidence="1">Belongs to the universal ribosomal protein uS3 family.</text>
</comment>
<evidence type="ECO:0000256" key="5">
    <source>
        <dbReference type="ARBA" id="ARBA00023274"/>
    </source>
</evidence>
<organism evidence="11 12">
    <name type="scientific">Candidatus Roizmanbacteria bacterium CG10_big_fil_rev_8_21_14_0_10_39_6</name>
    <dbReference type="NCBI Taxonomy" id="1974853"/>
    <lineage>
        <taxon>Bacteria</taxon>
        <taxon>Candidatus Roizmaniibacteriota</taxon>
    </lineage>
</organism>
<keyword evidence="3 9" id="KW-0694">RNA-binding</keyword>
<dbReference type="CDD" id="cd02412">
    <property type="entry name" value="KH-II_30S_S3"/>
    <property type="match status" value="1"/>
</dbReference>
<dbReference type="GO" id="GO:0019843">
    <property type="term" value="F:rRNA binding"/>
    <property type="evidence" value="ECO:0007669"/>
    <property type="project" value="UniProtKB-KW"/>
</dbReference>
<protein>
    <recommendedName>
        <fullName evidence="7">Small ribosomal subunit protein uS3</fullName>
    </recommendedName>
    <alternativeName>
        <fullName evidence="8">30S ribosomal protein S3</fullName>
    </alternativeName>
</protein>
<evidence type="ECO:0000256" key="8">
    <source>
        <dbReference type="ARBA" id="ARBA00035521"/>
    </source>
</evidence>
<dbReference type="Gene3D" id="3.30.300.20">
    <property type="match status" value="1"/>
</dbReference>
<comment type="caution">
    <text evidence="11">The sequence shown here is derived from an EMBL/GenBank/DDBJ whole genome shotgun (WGS) entry which is preliminary data.</text>
</comment>
<dbReference type="InterPro" id="IPR009019">
    <property type="entry name" value="KH_sf_prok-type"/>
</dbReference>
<evidence type="ECO:0000313" key="11">
    <source>
        <dbReference type="EMBL" id="PJE63108.1"/>
    </source>
</evidence>
<evidence type="ECO:0000256" key="4">
    <source>
        <dbReference type="ARBA" id="ARBA00022980"/>
    </source>
</evidence>
<keyword evidence="2" id="KW-0699">rRNA-binding</keyword>
<evidence type="ECO:0000256" key="2">
    <source>
        <dbReference type="ARBA" id="ARBA00022730"/>
    </source>
</evidence>
<evidence type="ECO:0000256" key="9">
    <source>
        <dbReference type="PROSITE-ProRule" id="PRU00118"/>
    </source>
</evidence>
<evidence type="ECO:0000313" key="12">
    <source>
        <dbReference type="Proteomes" id="UP000229554"/>
    </source>
</evidence>
<evidence type="ECO:0000256" key="7">
    <source>
        <dbReference type="ARBA" id="ARBA00035257"/>
    </source>
</evidence>
<gene>
    <name evidence="11" type="ORF">COU88_01285</name>
</gene>
<dbReference type="InterPro" id="IPR004044">
    <property type="entry name" value="KH_dom_type_2"/>
</dbReference>
<keyword evidence="5" id="KW-0687">Ribonucleoprotein</keyword>
<feature type="domain" description="KH type-2" evidence="10">
    <location>
        <begin position="40"/>
        <end position="112"/>
    </location>
</feature>
<dbReference type="InterPro" id="IPR015946">
    <property type="entry name" value="KH_dom-like_a/b"/>
</dbReference>
<dbReference type="Proteomes" id="UP000229554">
    <property type="component" value="Unassembled WGS sequence"/>
</dbReference>
<proteinExistence type="inferred from homology"/>
<keyword evidence="4" id="KW-0689">Ribosomal protein</keyword>
<evidence type="ECO:0000256" key="3">
    <source>
        <dbReference type="ARBA" id="ARBA00022884"/>
    </source>
</evidence>
<dbReference type="Pfam" id="PF07650">
    <property type="entry name" value="KH_2"/>
    <property type="match status" value="1"/>
</dbReference>
<reference evidence="12" key="1">
    <citation type="submission" date="2017-09" db="EMBL/GenBank/DDBJ databases">
        <title>Depth-based differentiation of microbial function through sediment-hosted aquifers and enrichment of novel symbionts in the deep terrestrial subsurface.</title>
        <authorList>
            <person name="Probst A.J."/>
            <person name="Ladd B."/>
            <person name="Jarett J.K."/>
            <person name="Geller-Mcgrath D.E."/>
            <person name="Sieber C.M.K."/>
            <person name="Emerson J.B."/>
            <person name="Anantharaman K."/>
            <person name="Thomas B.C."/>
            <person name="Malmstrom R."/>
            <person name="Stieglmeier M."/>
            <person name="Klingl A."/>
            <person name="Woyke T."/>
            <person name="Ryan C.M."/>
            <person name="Banfield J.F."/>
        </authorList>
    </citation>
    <scope>NUCLEOTIDE SEQUENCE [LARGE SCALE GENOMIC DNA]</scope>
</reference>
<dbReference type="PROSITE" id="PS50823">
    <property type="entry name" value="KH_TYPE_2"/>
    <property type="match status" value="1"/>
</dbReference>
<evidence type="ECO:0000256" key="1">
    <source>
        <dbReference type="ARBA" id="ARBA00010761"/>
    </source>
</evidence>
<accession>A0A2M8KT54</accession>
<evidence type="ECO:0000256" key="6">
    <source>
        <dbReference type="ARBA" id="ARBA00024998"/>
    </source>
</evidence>
<sequence>MGNKVNPLGYRLGVQHTWNSRWFVSDKGQYKKYLLQDLIIRKVLMGQFKSAGLVSVEIERNLSGMRITMNAVRPGIIIGRGGKGLDQIKKMVLTHVGAITKEDKNKFKLDLK</sequence>